<dbReference type="GO" id="GO:0042800">
    <property type="term" value="F:histone H3K4 methyltransferase activity"/>
    <property type="evidence" value="ECO:0007669"/>
    <property type="project" value="InterPro"/>
</dbReference>
<dbReference type="OrthoDB" id="1748339at2759"/>
<reference evidence="8 9" key="1">
    <citation type="submission" date="2019-09" db="EMBL/GenBank/DDBJ databases">
        <title>A chromosome-level genome assembly of the Chinese tupelo Nyssa sinensis.</title>
        <authorList>
            <person name="Yang X."/>
            <person name="Kang M."/>
            <person name="Yang Y."/>
            <person name="Xiong H."/>
            <person name="Wang M."/>
            <person name="Zhang Z."/>
            <person name="Wang Z."/>
            <person name="Wu H."/>
            <person name="Ma T."/>
            <person name="Liu J."/>
            <person name="Xi Z."/>
        </authorList>
    </citation>
    <scope>NUCLEOTIDE SEQUENCE [LARGE SCALE GENOMIC DNA]</scope>
    <source>
        <strain evidence="8">J267</strain>
        <tissue evidence="8">Leaf</tissue>
    </source>
</reference>
<evidence type="ECO:0000256" key="5">
    <source>
        <dbReference type="ARBA" id="ARBA00022853"/>
    </source>
</evidence>
<keyword evidence="4" id="KW-0949">S-adenosyl-L-methionine</keyword>
<gene>
    <name evidence="8" type="ORF">F0562_005892</name>
</gene>
<evidence type="ECO:0000313" key="8">
    <source>
        <dbReference type="EMBL" id="KAA8531194.1"/>
    </source>
</evidence>
<sequence>MEMSCQSNGNSSNISQPCDIGETSYQPESNVAYASPAFVGGWMTTRKSKRFPNSGMRMRYGCFMIYGFDYDDSNDDFKVVGIYCGIGNVGSYETEVNIYTMRIDSWRRIQDFPCGIPLDDSDQQDLSGWPLLYLLKAQMQKCDKVSHSAIEMSCQSNGNSSNISQPCDIGGTSYQSKSNVAYASPAFVGGWMDVCRMSKGRCVALTFKKLYEGLSTGFLPKELTMYPIVNGTLINPMPLKYFKQVPDHVSSGSQYLTSGTSGINGTTNYFMGSGRRGDDRGCGIYCVIGNVGSYETKVKIYTMRIDSWRRIQDFSYGIPLDDSGKYANGALYWAISSNAGSSYS</sequence>
<keyword evidence="9" id="KW-1185">Reference proteome</keyword>
<proteinExistence type="predicted"/>
<keyword evidence="3" id="KW-0808">Transferase</keyword>
<feature type="compositionally biased region" description="Polar residues" evidence="7">
    <location>
        <begin position="1"/>
        <end position="16"/>
    </location>
</feature>
<keyword evidence="5" id="KW-0156">Chromatin regulator</keyword>
<keyword evidence="6" id="KW-0539">Nucleus</keyword>
<protein>
    <recommendedName>
        <fullName evidence="10">F-box associated domain-containing protein</fullName>
    </recommendedName>
</protein>
<evidence type="ECO:0008006" key="10">
    <source>
        <dbReference type="Google" id="ProtNLM"/>
    </source>
</evidence>
<dbReference type="PANTHER" id="PTHR45814">
    <property type="entry name" value="HISTONE-LYSINE N-METHYLTRANSFERASE SETD1"/>
    <property type="match status" value="1"/>
</dbReference>
<name>A0A5J5ALR0_9ASTE</name>
<evidence type="ECO:0000313" key="9">
    <source>
        <dbReference type="Proteomes" id="UP000325577"/>
    </source>
</evidence>
<organism evidence="8 9">
    <name type="scientific">Nyssa sinensis</name>
    <dbReference type="NCBI Taxonomy" id="561372"/>
    <lineage>
        <taxon>Eukaryota</taxon>
        <taxon>Viridiplantae</taxon>
        <taxon>Streptophyta</taxon>
        <taxon>Embryophyta</taxon>
        <taxon>Tracheophyta</taxon>
        <taxon>Spermatophyta</taxon>
        <taxon>Magnoliopsida</taxon>
        <taxon>eudicotyledons</taxon>
        <taxon>Gunneridae</taxon>
        <taxon>Pentapetalae</taxon>
        <taxon>asterids</taxon>
        <taxon>Cornales</taxon>
        <taxon>Nyssaceae</taxon>
        <taxon>Nyssa</taxon>
    </lineage>
</organism>
<dbReference type="GO" id="GO:0048188">
    <property type="term" value="C:Set1C/COMPASS complex"/>
    <property type="evidence" value="ECO:0007669"/>
    <property type="project" value="TreeGrafter"/>
</dbReference>
<evidence type="ECO:0000256" key="1">
    <source>
        <dbReference type="ARBA" id="ARBA00004123"/>
    </source>
</evidence>
<evidence type="ECO:0000256" key="6">
    <source>
        <dbReference type="ARBA" id="ARBA00023242"/>
    </source>
</evidence>
<evidence type="ECO:0000256" key="2">
    <source>
        <dbReference type="ARBA" id="ARBA00022603"/>
    </source>
</evidence>
<dbReference type="Proteomes" id="UP000325577">
    <property type="component" value="Linkage Group LG2"/>
</dbReference>
<dbReference type="PANTHER" id="PTHR45814:SF2">
    <property type="entry name" value="HISTONE-LYSINE N-METHYLTRANSFERASE SETD1"/>
    <property type="match status" value="1"/>
</dbReference>
<accession>A0A5J5ALR0</accession>
<keyword evidence="2" id="KW-0489">Methyltransferase</keyword>
<evidence type="ECO:0000256" key="4">
    <source>
        <dbReference type="ARBA" id="ARBA00022691"/>
    </source>
</evidence>
<evidence type="ECO:0000256" key="7">
    <source>
        <dbReference type="SAM" id="MobiDB-lite"/>
    </source>
</evidence>
<dbReference type="EMBL" id="CM018043">
    <property type="protein sequence ID" value="KAA8531194.1"/>
    <property type="molecule type" value="Genomic_DNA"/>
</dbReference>
<feature type="region of interest" description="Disordered" evidence="7">
    <location>
        <begin position="1"/>
        <end position="20"/>
    </location>
</feature>
<comment type="subcellular location">
    <subcellularLocation>
        <location evidence="1">Nucleus</location>
    </subcellularLocation>
</comment>
<dbReference type="GO" id="GO:0032259">
    <property type="term" value="P:methylation"/>
    <property type="evidence" value="ECO:0007669"/>
    <property type="project" value="UniProtKB-KW"/>
</dbReference>
<dbReference type="InterPro" id="IPR044570">
    <property type="entry name" value="Set1-like"/>
</dbReference>
<evidence type="ECO:0000256" key="3">
    <source>
        <dbReference type="ARBA" id="ARBA00022679"/>
    </source>
</evidence>
<dbReference type="AlphaFoldDB" id="A0A5J5ALR0"/>